<feature type="domain" description="CheW-like" evidence="1">
    <location>
        <begin position="10"/>
        <end position="153"/>
    </location>
</feature>
<dbReference type="EMBL" id="AP025628">
    <property type="protein sequence ID" value="BDG59413.1"/>
    <property type="molecule type" value="Genomic_DNA"/>
</dbReference>
<evidence type="ECO:0000313" key="2">
    <source>
        <dbReference type="EMBL" id="BDG59413.1"/>
    </source>
</evidence>
<organism evidence="2 3">
    <name type="scientific">Caldinitratiruptor microaerophilus</name>
    <dbReference type="NCBI Taxonomy" id="671077"/>
    <lineage>
        <taxon>Bacteria</taxon>
        <taxon>Bacillati</taxon>
        <taxon>Bacillota</taxon>
        <taxon>Clostridia</taxon>
        <taxon>Eubacteriales</taxon>
        <taxon>Symbiobacteriaceae</taxon>
        <taxon>Caldinitratiruptor</taxon>
    </lineage>
</organism>
<dbReference type="Pfam" id="PF01584">
    <property type="entry name" value="CheW"/>
    <property type="match status" value="1"/>
</dbReference>
<dbReference type="RefSeq" id="WP_264843543.1">
    <property type="nucleotide sequence ID" value="NZ_AP025628.1"/>
</dbReference>
<accession>A0AA35CJA8</accession>
<gene>
    <name evidence="2" type="ORF">caldi_05030</name>
</gene>
<dbReference type="Gene3D" id="2.30.30.40">
    <property type="entry name" value="SH3 Domains"/>
    <property type="match status" value="1"/>
</dbReference>
<dbReference type="InterPro" id="IPR039315">
    <property type="entry name" value="CheW"/>
</dbReference>
<protein>
    <submittedName>
        <fullName evidence="2">Chemotaxis protein CheW</fullName>
    </submittedName>
</protein>
<dbReference type="InterPro" id="IPR036061">
    <property type="entry name" value="CheW-like_dom_sf"/>
</dbReference>
<name>A0AA35CJA8_9FIRM</name>
<dbReference type="PROSITE" id="PS50851">
    <property type="entry name" value="CHEW"/>
    <property type="match status" value="1"/>
</dbReference>
<dbReference type="GO" id="GO:0007165">
    <property type="term" value="P:signal transduction"/>
    <property type="evidence" value="ECO:0007669"/>
    <property type="project" value="InterPro"/>
</dbReference>
<evidence type="ECO:0000259" key="1">
    <source>
        <dbReference type="PROSITE" id="PS50851"/>
    </source>
</evidence>
<dbReference type="AlphaFoldDB" id="A0AA35CJA8"/>
<evidence type="ECO:0000313" key="3">
    <source>
        <dbReference type="Proteomes" id="UP001163687"/>
    </source>
</evidence>
<dbReference type="PANTHER" id="PTHR22617:SF23">
    <property type="entry name" value="CHEMOTAXIS PROTEIN CHEW"/>
    <property type="match status" value="1"/>
</dbReference>
<dbReference type="GO" id="GO:0005829">
    <property type="term" value="C:cytosol"/>
    <property type="evidence" value="ECO:0007669"/>
    <property type="project" value="TreeGrafter"/>
</dbReference>
<dbReference type="Proteomes" id="UP001163687">
    <property type="component" value="Chromosome"/>
</dbReference>
<reference evidence="2" key="1">
    <citation type="submission" date="2022-03" db="EMBL/GenBank/DDBJ databases">
        <title>Complete genome sequence of Caldinitratiruptor microaerophilus.</title>
        <authorList>
            <person name="Mukaiyama R."/>
            <person name="Nishiyama T."/>
            <person name="Ueda K."/>
        </authorList>
    </citation>
    <scope>NUCLEOTIDE SEQUENCE</scope>
    <source>
        <strain evidence="2">JCM 16183</strain>
    </source>
</reference>
<dbReference type="GO" id="GO:0006935">
    <property type="term" value="P:chemotaxis"/>
    <property type="evidence" value="ECO:0007669"/>
    <property type="project" value="InterPro"/>
</dbReference>
<dbReference type="SUPFAM" id="SSF50341">
    <property type="entry name" value="CheW-like"/>
    <property type="match status" value="1"/>
</dbReference>
<dbReference type="PANTHER" id="PTHR22617">
    <property type="entry name" value="CHEMOTAXIS SENSOR HISTIDINE KINASE-RELATED"/>
    <property type="match status" value="1"/>
</dbReference>
<dbReference type="Gene3D" id="2.40.50.180">
    <property type="entry name" value="CheA-289, Domain 4"/>
    <property type="match status" value="1"/>
</dbReference>
<dbReference type="SMART" id="SM00260">
    <property type="entry name" value="CheW"/>
    <property type="match status" value="1"/>
</dbReference>
<dbReference type="InterPro" id="IPR002545">
    <property type="entry name" value="CheW-lke_dom"/>
</dbReference>
<sequence length="166" mass="18106">MPDPTAAGGEIQIVVLQVGHELYGAPIRDVREVVPAESYRITPIPRIPRYIRGVTNLRGRVIPVMDLRMRLGFTPGPVTRKTRIAVVETEASGTVGMIVDGVSEVVRLPVRTIEPPPEDRTDGSLAFVQGVARLGDRLVALLDLHRVLTREDRRPAIEGGRHGAAV</sequence>
<dbReference type="KEGG" id="cmic:caldi_05030"/>
<keyword evidence="3" id="KW-1185">Reference proteome</keyword>
<proteinExistence type="predicted"/>